<evidence type="ECO:0000259" key="5">
    <source>
        <dbReference type="PROSITE" id="PS00028"/>
    </source>
</evidence>
<protein>
    <recommendedName>
        <fullName evidence="5">C2H2-type domain-containing protein</fullName>
    </recommendedName>
</protein>
<keyword evidence="2" id="KW-0677">Repeat</keyword>
<evidence type="ECO:0000313" key="6">
    <source>
        <dbReference type="EMBL" id="KAK7582663.1"/>
    </source>
</evidence>
<evidence type="ECO:0000256" key="4">
    <source>
        <dbReference type="ARBA" id="ARBA00022833"/>
    </source>
</evidence>
<name>A0AAN9TEJ9_9HEMI</name>
<dbReference type="GO" id="GO:0005634">
    <property type="term" value="C:nucleus"/>
    <property type="evidence" value="ECO:0007669"/>
    <property type="project" value="TreeGrafter"/>
</dbReference>
<comment type="caution">
    <text evidence="6">The sequence shown here is derived from an EMBL/GenBank/DDBJ whole genome shotgun (WGS) entry which is preliminary data.</text>
</comment>
<proteinExistence type="predicted"/>
<dbReference type="GO" id="GO:0008270">
    <property type="term" value="F:zinc ion binding"/>
    <property type="evidence" value="ECO:0007669"/>
    <property type="project" value="UniProtKB-KW"/>
</dbReference>
<dbReference type="EMBL" id="JBBCAQ010000033">
    <property type="protein sequence ID" value="KAK7582663.1"/>
    <property type="molecule type" value="Genomic_DNA"/>
</dbReference>
<accession>A0AAN9TEJ9</accession>
<dbReference type="InterPro" id="IPR051580">
    <property type="entry name" value="ZnF-Chromatin_assoc"/>
</dbReference>
<dbReference type="Gene3D" id="3.30.160.60">
    <property type="entry name" value="Classic Zinc Finger"/>
    <property type="match status" value="1"/>
</dbReference>
<dbReference type="AlphaFoldDB" id="A0AAN9TEJ9"/>
<dbReference type="InterPro" id="IPR036236">
    <property type="entry name" value="Znf_C2H2_sf"/>
</dbReference>
<evidence type="ECO:0000313" key="7">
    <source>
        <dbReference type="Proteomes" id="UP001367676"/>
    </source>
</evidence>
<dbReference type="SUPFAM" id="SSF57667">
    <property type="entry name" value="beta-beta-alpha zinc fingers"/>
    <property type="match status" value="1"/>
</dbReference>
<evidence type="ECO:0000256" key="2">
    <source>
        <dbReference type="ARBA" id="ARBA00022737"/>
    </source>
</evidence>
<reference evidence="6 7" key="1">
    <citation type="submission" date="2024-03" db="EMBL/GenBank/DDBJ databases">
        <title>Adaptation during the transition from Ophiocordyceps entomopathogen to insect associate is accompanied by gene loss and intensified selection.</title>
        <authorList>
            <person name="Ward C.M."/>
            <person name="Onetto C.A."/>
            <person name="Borneman A.R."/>
        </authorList>
    </citation>
    <scope>NUCLEOTIDE SEQUENCE [LARGE SCALE GENOMIC DNA]</scope>
    <source>
        <strain evidence="6">AWRI1</strain>
        <tissue evidence="6">Single Adult Female</tissue>
    </source>
</reference>
<dbReference type="PANTHER" id="PTHR23057:SF0">
    <property type="entry name" value="JUXTAPOSED WITH ANOTHER ZINC FINGER PROTEIN 1"/>
    <property type="match status" value="1"/>
</dbReference>
<gene>
    <name evidence="6" type="ORF">V9T40_014108</name>
</gene>
<keyword evidence="1" id="KW-0479">Metal-binding</keyword>
<dbReference type="InterPro" id="IPR013087">
    <property type="entry name" value="Znf_C2H2_type"/>
</dbReference>
<evidence type="ECO:0000256" key="1">
    <source>
        <dbReference type="ARBA" id="ARBA00022723"/>
    </source>
</evidence>
<sequence>MAVFKLNNCIFENCGMVFNNLEDLIWHIETNHINYDPKIIEQFEIQQPTCLPLSYVLRFFGDSNPTEEKDFSDSAKEKNNSSSKLKQTLLSTKTVQPKVNTKLDSMNNEQQDVSTEKLAVDFKKNNNSSWTNVKTNNSVLKNFCKMKKSFKCHCGKAYGSNASLRKHAIQCHNAAVITAQVKEIFQQGTDRRPLNKLIQPYQSISLKHLSASTTPLKTLIVSTKTTNASSSPMQNTQQSPRLMIQLSDLHTLSS</sequence>
<dbReference type="PROSITE" id="PS00028">
    <property type="entry name" value="ZINC_FINGER_C2H2_1"/>
    <property type="match status" value="1"/>
</dbReference>
<dbReference type="Proteomes" id="UP001367676">
    <property type="component" value="Unassembled WGS sequence"/>
</dbReference>
<keyword evidence="7" id="KW-1185">Reference proteome</keyword>
<evidence type="ECO:0000256" key="3">
    <source>
        <dbReference type="ARBA" id="ARBA00022771"/>
    </source>
</evidence>
<dbReference type="PANTHER" id="PTHR23057">
    <property type="entry name" value="JUXTAPOSED WITH ANOTHER ZINC FINGER PROTEIN 1"/>
    <property type="match status" value="1"/>
</dbReference>
<feature type="domain" description="C2H2-type" evidence="5">
    <location>
        <begin position="9"/>
        <end position="32"/>
    </location>
</feature>
<keyword evidence="3" id="KW-0863">Zinc-finger</keyword>
<organism evidence="6 7">
    <name type="scientific">Parthenolecanium corni</name>
    <dbReference type="NCBI Taxonomy" id="536013"/>
    <lineage>
        <taxon>Eukaryota</taxon>
        <taxon>Metazoa</taxon>
        <taxon>Ecdysozoa</taxon>
        <taxon>Arthropoda</taxon>
        <taxon>Hexapoda</taxon>
        <taxon>Insecta</taxon>
        <taxon>Pterygota</taxon>
        <taxon>Neoptera</taxon>
        <taxon>Paraneoptera</taxon>
        <taxon>Hemiptera</taxon>
        <taxon>Sternorrhyncha</taxon>
        <taxon>Coccoidea</taxon>
        <taxon>Coccidae</taxon>
        <taxon>Parthenolecanium</taxon>
    </lineage>
</organism>
<keyword evidence="4" id="KW-0862">Zinc</keyword>